<dbReference type="GO" id="GO:0003724">
    <property type="term" value="F:RNA helicase activity"/>
    <property type="evidence" value="ECO:0007669"/>
    <property type="project" value="UniProtKB-EC"/>
</dbReference>
<dbReference type="GO" id="GO:0005524">
    <property type="term" value="F:ATP binding"/>
    <property type="evidence" value="ECO:0007669"/>
    <property type="project" value="UniProtKB-UniRule"/>
</dbReference>
<evidence type="ECO:0000313" key="7">
    <source>
        <dbReference type="EMBL" id="VEL12604.1"/>
    </source>
</evidence>
<dbReference type="InterPro" id="IPR001650">
    <property type="entry name" value="Helicase_C-like"/>
</dbReference>
<comment type="domain">
    <text evidence="5">The Q motif is unique to and characteristic of the DEAD box family of RNA helicases and controls ATP binding and hydrolysis.</text>
</comment>
<evidence type="ECO:0000256" key="5">
    <source>
        <dbReference type="RuleBase" id="RU365068"/>
    </source>
</evidence>
<keyword evidence="3 5" id="KW-0067">ATP-binding</keyword>
<keyword evidence="2 5" id="KW-0378">Hydrolase</keyword>
<proteinExistence type="inferred from homology"/>
<dbReference type="EMBL" id="CAAALY010015263">
    <property type="protein sequence ID" value="VEL12604.1"/>
    <property type="molecule type" value="Genomic_DNA"/>
</dbReference>
<comment type="function">
    <text evidence="5">RNA helicase.</text>
</comment>
<feature type="non-terminal residue" evidence="7">
    <location>
        <position position="1"/>
    </location>
</feature>
<name>A0A3S5A1P3_9PLAT</name>
<evidence type="ECO:0000313" key="8">
    <source>
        <dbReference type="Proteomes" id="UP000784294"/>
    </source>
</evidence>
<evidence type="ECO:0000256" key="3">
    <source>
        <dbReference type="ARBA" id="ARBA00022840"/>
    </source>
</evidence>
<comment type="similarity">
    <text evidence="5">Belongs to the DEAD box helicase family.</text>
</comment>
<keyword evidence="1 5" id="KW-0547">Nucleotide-binding</keyword>
<dbReference type="PANTHER" id="PTHR24031">
    <property type="entry name" value="RNA HELICASE"/>
    <property type="match status" value="1"/>
</dbReference>
<dbReference type="SUPFAM" id="SSF52540">
    <property type="entry name" value="P-loop containing nucleoside triphosphate hydrolases"/>
    <property type="match status" value="1"/>
</dbReference>
<dbReference type="Gene3D" id="3.40.50.300">
    <property type="entry name" value="P-loop containing nucleotide triphosphate hydrolases"/>
    <property type="match status" value="1"/>
</dbReference>
<dbReference type="OrthoDB" id="5526226at2759"/>
<evidence type="ECO:0000256" key="4">
    <source>
        <dbReference type="ARBA" id="ARBA00022884"/>
    </source>
</evidence>
<keyword evidence="8" id="KW-1185">Reference proteome</keyword>
<protein>
    <recommendedName>
        <fullName evidence="5">ATP-dependent RNA helicase</fullName>
        <ecNumber evidence="5">3.6.4.13</ecNumber>
    </recommendedName>
</protein>
<feature type="domain" description="Helicase C-terminal" evidence="6">
    <location>
        <begin position="1"/>
        <end position="122"/>
    </location>
</feature>
<evidence type="ECO:0000259" key="6">
    <source>
        <dbReference type="PROSITE" id="PS51194"/>
    </source>
</evidence>
<dbReference type="GO" id="GO:0003723">
    <property type="term" value="F:RNA binding"/>
    <property type="evidence" value="ECO:0007669"/>
    <property type="project" value="UniProtKB-UniRule"/>
</dbReference>
<evidence type="ECO:0000256" key="2">
    <source>
        <dbReference type="ARBA" id="ARBA00022801"/>
    </source>
</evidence>
<comment type="catalytic activity">
    <reaction evidence="5">
        <text>ATP + H2O = ADP + phosphate + H(+)</text>
        <dbReference type="Rhea" id="RHEA:13065"/>
        <dbReference type="ChEBI" id="CHEBI:15377"/>
        <dbReference type="ChEBI" id="CHEBI:15378"/>
        <dbReference type="ChEBI" id="CHEBI:30616"/>
        <dbReference type="ChEBI" id="CHEBI:43474"/>
        <dbReference type="ChEBI" id="CHEBI:456216"/>
        <dbReference type="EC" id="3.6.4.13"/>
    </reaction>
</comment>
<sequence length="198" mass="22102">DPHGILLATDVAARGLDLASEASSFSTQINPVSKRNATTAQSTPGVALVVHFEVPHTFEAYLHRRGRTARAGRIGTSLVMICPAEAFSWRQIVRELIMHRQLSQGYDRGDLPELPYLRLNSKAPPGLRQTLVLQNELSDGLLGLAREADQLLHRATKSKAEIKWFKRQAVEADILLNDQFIDSDSERYNPYLYILGDP</sequence>
<keyword evidence="4 5" id="KW-0694">RNA-binding</keyword>
<reference evidence="7" key="1">
    <citation type="submission" date="2018-11" db="EMBL/GenBank/DDBJ databases">
        <authorList>
            <consortium name="Pathogen Informatics"/>
        </authorList>
    </citation>
    <scope>NUCLEOTIDE SEQUENCE</scope>
</reference>
<keyword evidence="5" id="KW-0347">Helicase</keyword>
<dbReference type="AlphaFoldDB" id="A0A3S5A1P3"/>
<evidence type="ECO:0000256" key="1">
    <source>
        <dbReference type="ARBA" id="ARBA00022741"/>
    </source>
</evidence>
<dbReference type="Proteomes" id="UP000784294">
    <property type="component" value="Unassembled WGS sequence"/>
</dbReference>
<dbReference type="EC" id="3.6.4.13" evidence="5"/>
<accession>A0A3S5A1P3</accession>
<gene>
    <name evidence="7" type="ORF">PXEA_LOCUS6044</name>
</gene>
<dbReference type="PROSITE" id="PS51194">
    <property type="entry name" value="HELICASE_CTER"/>
    <property type="match status" value="1"/>
</dbReference>
<dbReference type="InterPro" id="IPR027417">
    <property type="entry name" value="P-loop_NTPase"/>
</dbReference>
<dbReference type="GO" id="GO:0016787">
    <property type="term" value="F:hydrolase activity"/>
    <property type="evidence" value="ECO:0007669"/>
    <property type="project" value="UniProtKB-KW"/>
</dbReference>
<organism evidence="7 8">
    <name type="scientific">Protopolystoma xenopodis</name>
    <dbReference type="NCBI Taxonomy" id="117903"/>
    <lineage>
        <taxon>Eukaryota</taxon>
        <taxon>Metazoa</taxon>
        <taxon>Spiralia</taxon>
        <taxon>Lophotrochozoa</taxon>
        <taxon>Platyhelminthes</taxon>
        <taxon>Monogenea</taxon>
        <taxon>Polyopisthocotylea</taxon>
        <taxon>Polystomatidea</taxon>
        <taxon>Polystomatidae</taxon>
        <taxon>Protopolystoma</taxon>
    </lineage>
</organism>
<comment type="caution">
    <text evidence="7">The sequence shown here is derived from an EMBL/GenBank/DDBJ whole genome shotgun (WGS) entry which is preliminary data.</text>
</comment>